<dbReference type="EMBL" id="JAMGBA010000001">
    <property type="protein sequence ID" value="MCL6697534.1"/>
    <property type="molecule type" value="Genomic_DNA"/>
</dbReference>
<evidence type="ECO:0000256" key="4">
    <source>
        <dbReference type="SAM" id="SignalP"/>
    </source>
</evidence>
<reference evidence="5 6" key="1">
    <citation type="submission" date="2022-05" db="EMBL/GenBank/DDBJ databases">
        <authorList>
            <person name="Jo J.-H."/>
            <person name="Im W.-T."/>
        </authorList>
    </citation>
    <scope>NUCLEOTIDE SEQUENCE [LARGE SCALE GENOMIC DNA]</scope>
    <source>
        <strain evidence="5 6">NSE70-1</strain>
    </source>
</reference>
<feature type="signal peptide" evidence="4">
    <location>
        <begin position="1"/>
        <end position="17"/>
    </location>
</feature>
<dbReference type="SMART" id="SM00028">
    <property type="entry name" value="TPR"/>
    <property type="match status" value="6"/>
</dbReference>
<proteinExistence type="predicted"/>
<organism evidence="5 6">
    <name type="scientific">Sphingomonas caseinilyticus</name>
    <dbReference type="NCBI Taxonomy" id="2908205"/>
    <lineage>
        <taxon>Bacteria</taxon>
        <taxon>Pseudomonadati</taxon>
        <taxon>Pseudomonadota</taxon>
        <taxon>Alphaproteobacteria</taxon>
        <taxon>Sphingomonadales</taxon>
        <taxon>Sphingomonadaceae</taxon>
        <taxon>Sphingomonas</taxon>
    </lineage>
</organism>
<dbReference type="Proteomes" id="UP001203410">
    <property type="component" value="Unassembled WGS sequence"/>
</dbReference>
<keyword evidence="6" id="KW-1185">Reference proteome</keyword>
<dbReference type="InterPro" id="IPR019734">
    <property type="entry name" value="TPR_rpt"/>
</dbReference>
<keyword evidence="2 3" id="KW-0802">TPR repeat</keyword>
<feature type="repeat" description="TPR" evidence="3">
    <location>
        <begin position="454"/>
        <end position="487"/>
    </location>
</feature>
<evidence type="ECO:0000256" key="3">
    <source>
        <dbReference type="PROSITE-ProRule" id="PRU00339"/>
    </source>
</evidence>
<dbReference type="PANTHER" id="PTHR45586">
    <property type="entry name" value="TPR REPEAT-CONTAINING PROTEIN PA4667"/>
    <property type="match status" value="1"/>
</dbReference>
<dbReference type="Pfam" id="PF13414">
    <property type="entry name" value="TPR_11"/>
    <property type="match status" value="1"/>
</dbReference>
<name>A0ABT0RRA1_9SPHN</name>
<keyword evidence="1" id="KW-0677">Repeat</keyword>
<dbReference type="RefSeq" id="WP_249902896.1">
    <property type="nucleotide sequence ID" value="NZ_JAMGBA010000001.1"/>
</dbReference>
<dbReference type="InterPro" id="IPR051012">
    <property type="entry name" value="CellSynth/LPSAsmb/PSIAsmb"/>
</dbReference>
<dbReference type="PROSITE" id="PS50005">
    <property type="entry name" value="TPR"/>
    <property type="match status" value="1"/>
</dbReference>
<sequence length="541" mass="57607">MTALALILAAAAPAASAAVPLSTYVEARAAEMNGDESRSAQLYALMAEADPADRTIARKAISTAIQSGQADLAISLAKQIPPNELPIDARLMLAADQLRRGKNKDAAAALEKGVTSTEVDLFGPVMKAWDRTARGKNDGIESLSQMSAASPLAPIINEQKAAMLFALGKPDDALPLAQRVLVQSAGRNTRLRLAYADSLVRLKRKDDAMAMLQGDDEALAAARSRVADGKLLGMAIATPSDGYAELLLAMAIDLGREDNKALPIALTQVARHANPGNSEGTILLALLYDGDGRSKEALALLDSVRQDDLLAGEALDVETRILGDTSDYSRALTRAQAATQAAGAGPHDFSRLANVLGDMDRHTEAAAAYGEAINRTERGANPELWTLHLLRAASLEQADRWGEAKVELETALKLDPDNALLLNFLGYGKLERGEDLDTAEAMIRKASALRPDDASITDSLGWALFKRGRVDEAIETLSRAAAGDPSQAEIHEHLGDALYSAGRRIEARFSWQAALITAEDQAKSRLERKMELGLNTANAAP</sequence>
<keyword evidence="4" id="KW-0732">Signal</keyword>
<evidence type="ECO:0000313" key="6">
    <source>
        <dbReference type="Proteomes" id="UP001203410"/>
    </source>
</evidence>
<dbReference type="InterPro" id="IPR011990">
    <property type="entry name" value="TPR-like_helical_dom_sf"/>
</dbReference>
<dbReference type="PANTHER" id="PTHR45586:SF1">
    <property type="entry name" value="LIPOPOLYSACCHARIDE ASSEMBLY PROTEIN B"/>
    <property type="match status" value="1"/>
</dbReference>
<dbReference type="Gene3D" id="1.25.40.10">
    <property type="entry name" value="Tetratricopeptide repeat domain"/>
    <property type="match status" value="3"/>
</dbReference>
<comment type="caution">
    <text evidence="5">The sequence shown here is derived from an EMBL/GenBank/DDBJ whole genome shotgun (WGS) entry which is preliminary data.</text>
</comment>
<gene>
    <name evidence="5" type="ORF">LZ496_01870</name>
</gene>
<protein>
    <submittedName>
        <fullName evidence="5">Tetratricopeptide repeat protein</fullName>
    </submittedName>
</protein>
<accession>A0ABT0RRA1</accession>
<dbReference type="Pfam" id="PF14559">
    <property type="entry name" value="TPR_19"/>
    <property type="match status" value="1"/>
</dbReference>
<dbReference type="SUPFAM" id="SSF48452">
    <property type="entry name" value="TPR-like"/>
    <property type="match status" value="2"/>
</dbReference>
<feature type="chain" id="PRO_5047018027" evidence="4">
    <location>
        <begin position="18"/>
        <end position="541"/>
    </location>
</feature>
<evidence type="ECO:0000256" key="1">
    <source>
        <dbReference type="ARBA" id="ARBA00022737"/>
    </source>
</evidence>
<evidence type="ECO:0000313" key="5">
    <source>
        <dbReference type="EMBL" id="MCL6697534.1"/>
    </source>
</evidence>
<evidence type="ECO:0000256" key="2">
    <source>
        <dbReference type="ARBA" id="ARBA00022803"/>
    </source>
</evidence>